<comment type="caution">
    <text evidence="1">The sequence shown here is derived from an EMBL/GenBank/DDBJ whole genome shotgun (WGS) entry which is preliminary data.</text>
</comment>
<protein>
    <submittedName>
        <fullName evidence="1">Uncharacterized protein</fullName>
    </submittedName>
</protein>
<dbReference type="AlphaFoldDB" id="G5SS78"/>
<proteinExistence type="predicted"/>
<gene>
    <name evidence="1" type="ORF">HMPREF9441_02228</name>
</gene>
<sequence length="44" mass="4934">MGILGVSPDEKHIVNIHCMTVDKGWLWAFVGNKDGEIKLIKARI</sequence>
<evidence type="ECO:0000313" key="1">
    <source>
        <dbReference type="EMBL" id="EHG99909.1"/>
    </source>
</evidence>
<dbReference type="HOGENOM" id="CLU_3219633_0_0_10"/>
<organism evidence="1 2">
    <name type="scientific">Paraprevotella clara YIT 11840</name>
    <dbReference type="NCBI Taxonomy" id="762968"/>
    <lineage>
        <taxon>Bacteria</taxon>
        <taxon>Pseudomonadati</taxon>
        <taxon>Bacteroidota</taxon>
        <taxon>Bacteroidia</taxon>
        <taxon>Bacteroidales</taxon>
        <taxon>Prevotellaceae</taxon>
        <taxon>Paraprevotella</taxon>
    </lineage>
</organism>
<dbReference type="PATRIC" id="fig|762968.3.peg.1987"/>
<keyword evidence="2" id="KW-1185">Reference proteome</keyword>
<evidence type="ECO:0000313" key="2">
    <source>
        <dbReference type="Proteomes" id="UP000003598"/>
    </source>
</evidence>
<accession>G5SS78</accession>
<reference evidence="1 2" key="1">
    <citation type="submission" date="2011-03" db="EMBL/GenBank/DDBJ databases">
        <authorList>
            <person name="Weinstock G."/>
            <person name="Sodergren E."/>
            <person name="Clifton S."/>
            <person name="Fulton L."/>
            <person name="Fulton B."/>
            <person name="Courtney L."/>
            <person name="Fronick C."/>
            <person name="Harrison M."/>
            <person name="Strong C."/>
            <person name="Farmer C."/>
            <person name="Delahaunty K."/>
            <person name="Markovic C."/>
            <person name="Hall O."/>
            <person name="Minx P."/>
            <person name="Tomlinson C."/>
            <person name="Mitreva M."/>
            <person name="Hou S."/>
            <person name="Chen J."/>
            <person name="Wollam A."/>
            <person name="Pepin K.H."/>
            <person name="Johnson M."/>
            <person name="Bhonagiri V."/>
            <person name="Zhang X."/>
            <person name="Suruliraj S."/>
            <person name="Warren W."/>
            <person name="Chinwalla A."/>
            <person name="Mardis E.R."/>
            <person name="Wilson R.K."/>
        </authorList>
    </citation>
    <scope>NUCLEOTIDE SEQUENCE [LARGE SCALE GENOMIC DNA]</scope>
    <source>
        <strain evidence="1 2">YIT 11840</strain>
    </source>
</reference>
<dbReference type="Proteomes" id="UP000003598">
    <property type="component" value="Unassembled WGS sequence"/>
</dbReference>
<dbReference type="STRING" id="762968.HMPREF9441_02228"/>
<dbReference type="EMBL" id="AFFY01000029">
    <property type="protein sequence ID" value="EHG99909.1"/>
    <property type="molecule type" value="Genomic_DNA"/>
</dbReference>
<name>G5SS78_9BACT</name>